<comment type="caution">
    <text evidence="2">The sequence shown here is derived from an EMBL/GenBank/DDBJ whole genome shotgun (WGS) entry which is preliminary data.</text>
</comment>
<dbReference type="PANTHER" id="PTHR43737">
    <property type="entry name" value="BLL7424 PROTEIN"/>
    <property type="match status" value="1"/>
</dbReference>
<dbReference type="AlphaFoldDB" id="A0A3P1SRP4"/>
<sequence>MNMKRRALLQYASLSPLLFSTDLFAHAKRAPVLLLVELNGGNDSLNSFIPLDYIEQYHQLRPELGLQDEDMLQLDQQFAMHPSLQPLHECWRTGELALIHGLGYANPNRSHFRAIDIWDTASDSDQYLDDGWLSSIISDRGAAEVKSIVFGRNARAFYGQNSRFIQLKTVKQFLNHAADIESVDAAVDNPALRLLLNTQNSVKGADSLLRRQLKGAGSLARFFPDNKFGKQLADITSLIRSDLGVPVYKIALSGFDTHKSQSGKHAQLLKQLAQGLEAFKGQLESSGHWSDVLVMTYSEFGRRAAQNGSGGTDHGTAATHMVMGGRVRGGHYGEHPDLTQLEKNDMRFTTDFRRMYQTVISDWWQNDKLLGKGYQTLGFIKS</sequence>
<feature type="signal peptide" evidence="1">
    <location>
        <begin position="1"/>
        <end position="27"/>
    </location>
</feature>
<proteinExistence type="predicted"/>
<evidence type="ECO:0000313" key="3">
    <source>
        <dbReference type="Proteomes" id="UP000267535"/>
    </source>
</evidence>
<keyword evidence="1" id="KW-0732">Signal</keyword>
<dbReference type="Pfam" id="PF07394">
    <property type="entry name" value="DUF1501"/>
    <property type="match status" value="1"/>
</dbReference>
<dbReference type="Proteomes" id="UP000267535">
    <property type="component" value="Unassembled WGS sequence"/>
</dbReference>
<protein>
    <submittedName>
        <fullName evidence="2">DUF1501 domain-containing protein</fullName>
    </submittedName>
</protein>
<feature type="chain" id="PRO_5018271171" evidence="1">
    <location>
        <begin position="28"/>
        <end position="382"/>
    </location>
</feature>
<organism evidence="2 3">
    <name type="scientific">Amphritea balenae</name>
    <dbReference type="NCBI Taxonomy" id="452629"/>
    <lineage>
        <taxon>Bacteria</taxon>
        <taxon>Pseudomonadati</taxon>
        <taxon>Pseudomonadota</taxon>
        <taxon>Gammaproteobacteria</taxon>
        <taxon>Oceanospirillales</taxon>
        <taxon>Oceanospirillaceae</taxon>
        <taxon>Amphritea</taxon>
    </lineage>
</organism>
<evidence type="ECO:0000256" key="1">
    <source>
        <dbReference type="SAM" id="SignalP"/>
    </source>
</evidence>
<keyword evidence="3" id="KW-1185">Reference proteome</keyword>
<dbReference type="EMBL" id="RQXV01000004">
    <property type="protein sequence ID" value="RRC99719.1"/>
    <property type="molecule type" value="Genomic_DNA"/>
</dbReference>
<dbReference type="PANTHER" id="PTHR43737:SF1">
    <property type="entry name" value="DUF1501 DOMAIN-CONTAINING PROTEIN"/>
    <property type="match status" value="1"/>
</dbReference>
<dbReference type="OrthoDB" id="9779968at2"/>
<accession>A0A3P1SRP4</accession>
<evidence type="ECO:0000313" key="2">
    <source>
        <dbReference type="EMBL" id="RRC99719.1"/>
    </source>
</evidence>
<gene>
    <name evidence="2" type="ORF">EHS89_09530</name>
</gene>
<dbReference type="InterPro" id="IPR010869">
    <property type="entry name" value="DUF1501"/>
</dbReference>
<name>A0A3P1SRP4_9GAMM</name>
<reference evidence="2 3" key="1">
    <citation type="submission" date="2018-11" db="EMBL/GenBank/DDBJ databases">
        <title>The draft genome sequence of Amphritea balenae JAMM 1525T.</title>
        <authorList>
            <person name="Fang Z."/>
            <person name="Zhang Y."/>
            <person name="Han X."/>
        </authorList>
    </citation>
    <scope>NUCLEOTIDE SEQUENCE [LARGE SCALE GENOMIC DNA]</scope>
    <source>
        <strain evidence="2 3">JAMM 1525</strain>
    </source>
</reference>